<protein>
    <submittedName>
        <fullName evidence="2">Uncharacterized protein</fullName>
    </submittedName>
</protein>
<dbReference type="Proteomes" id="UP001385951">
    <property type="component" value="Unassembled WGS sequence"/>
</dbReference>
<feature type="region of interest" description="Disordered" evidence="1">
    <location>
        <begin position="1"/>
        <end position="31"/>
    </location>
</feature>
<reference evidence="2 3" key="1">
    <citation type="submission" date="2022-09" db="EMBL/GenBank/DDBJ databases">
        <authorList>
            <person name="Palmer J.M."/>
        </authorList>
    </citation>
    <scope>NUCLEOTIDE SEQUENCE [LARGE SCALE GENOMIC DNA]</scope>
    <source>
        <strain evidence="2 3">DSM 7382</strain>
    </source>
</reference>
<feature type="compositionally biased region" description="Basic residues" evidence="1">
    <location>
        <begin position="11"/>
        <end position="21"/>
    </location>
</feature>
<keyword evidence="3" id="KW-1185">Reference proteome</keyword>
<proteinExistence type="predicted"/>
<evidence type="ECO:0000256" key="1">
    <source>
        <dbReference type="SAM" id="MobiDB-lite"/>
    </source>
</evidence>
<dbReference type="AlphaFoldDB" id="A0AAW0GQL0"/>
<evidence type="ECO:0000313" key="3">
    <source>
        <dbReference type="Proteomes" id="UP001385951"/>
    </source>
</evidence>
<accession>A0AAW0GQL0</accession>
<name>A0AAW0GQL0_9APHY</name>
<feature type="compositionally biased region" description="Gly residues" evidence="1">
    <location>
        <begin position="1"/>
        <end position="10"/>
    </location>
</feature>
<sequence>MGETGYGNRGGWKRQKGKGRGNSKFESGQAVLMGRRRRVGYGRGGRGGMRDAGVEEIWRRTRVVMETGRARARTTGGGYSALSLSALTGTCTGRGRRGGVSVTVTGDECDKGSGE</sequence>
<dbReference type="EMBL" id="JASBNA010000003">
    <property type="protein sequence ID" value="KAK7694124.1"/>
    <property type="molecule type" value="Genomic_DNA"/>
</dbReference>
<organism evidence="2 3">
    <name type="scientific">Cerrena zonata</name>
    <dbReference type="NCBI Taxonomy" id="2478898"/>
    <lineage>
        <taxon>Eukaryota</taxon>
        <taxon>Fungi</taxon>
        <taxon>Dikarya</taxon>
        <taxon>Basidiomycota</taxon>
        <taxon>Agaricomycotina</taxon>
        <taxon>Agaricomycetes</taxon>
        <taxon>Polyporales</taxon>
        <taxon>Cerrenaceae</taxon>
        <taxon>Cerrena</taxon>
    </lineage>
</organism>
<comment type="caution">
    <text evidence="2">The sequence shown here is derived from an EMBL/GenBank/DDBJ whole genome shotgun (WGS) entry which is preliminary data.</text>
</comment>
<gene>
    <name evidence="2" type="ORF">QCA50_003700</name>
</gene>
<evidence type="ECO:0000313" key="2">
    <source>
        <dbReference type="EMBL" id="KAK7694124.1"/>
    </source>
</evidence>